<dbReference type="InParanoid" id="H2ZIS0"/>
<sequence length="172" mass="18581">MVRTKSTSSLLEDGGGESRKRSRFFPLTPTQPTPTQPCEAMDRIDVHTSPLADSSSPPGGLDRTMIMGEMMATEAQPTKSSEIVKAPPRRSVRQRYSNSSSASSATTMSTLSSFSSSSSTSIGRISEAAELHDRHPMHEPVGPPLVEEEGALKKRFPIDTGTYRVTRGRKAG</sequence>
<reference evidence="2" key="2">
    <citation type="submission" date="2025-08" db="UniProtKB">
        <authorList>
            <consortium name="Ensembl"/>
        </authorList>
    </citation>
    <scope>IDENTIFICATION</scope>
</reference>
<evidence type="ECO:0000256" key="1">
    <source>
        <dbReference type="SAM" id="MobiDB-lite"/>
    </source>
</evidence>
<organism evidence="2 3">
    <name type="scientific">Ciona savignyi</name>
    <name type="common">Pacific transparent sea squirt</name>
    <dbReference type="NCBI Taxonomy" id="51511"/>
    <lineage>
        <taxon>Eukaryota</taxon>
        <taxon>Metazoa</taxon>
        <taxon>Chordata</taxon>
        <taxon>Tunicata</taxon>
        <taxon>Ascidiacea</taxon>
        <taxon>Phlebobranchia</taxon>
        <taxon>Cionidae</taxon>
        <taxon>Ciona</taxon>
    </lineage>
</organism>
<feature type="compositionally biased region" description="Low complexity" evidence="1">
    <location>
        <begin position="97"/>
        <end position="121"/>
    </location>
</feature>
<dbReference type="Ensembl" id="ENSCSAVT00000017677.1">
    <property type="protein sequence ID" value="ENSCSAVP00000017486.1"/>
    <property type="gene ID" value="ENSCSAVG00000010298.1"/>
</dbReference>
<feature type="compositionally biased region" description="Basic and acidic residues" evidence="1">
    <location>
        <begin position="127"/>
        <end position="138"/>
    </location>
</feature>
<dbReference type="Proteomes" id="UP000007875">
    <property type="component" value="Unassembled WGS sequence"/>
</dbReference>
<feature type="compositionally biased region" description="Polar residues" evidence="1">
    <location>
        <begin position="1"/>
        <end position="10"/>
    </location>
</feature>
<accession>H2ZIS0</accession>
<keyword evidence="3" id="KW-1185">Reference proteome</keyword>
<evidence type="ECO:0000313" key="3">
    <source>
        <dbReference type="Proteomes" id="UP000007875"/>
    </source>
</evidence>
<evidence type="ECO:0000313" key="2">
    <source>
        <dbReference type="Ensembl" id="ENSCSAVP00000017486.1"/>
    </source>
</evidence>
<proteinExistence type="predicted"/>
<protein>
    <submittedName>
        <fullName evidence="2">Uncharacterized protein</fullName>
    </submittedName>
</protein>
<dbReference type="AlphaFoldDB" id="H2ZIS0"/>
<reference evidence="3" key="1">
    <citation type="submission" date="2003-08" db="EMBL/GenBank/DDBJ databases">
        <authorList>
            <person name="Birren B."/>
            <person name="Nusbaum C."/>
            <person name="Abebe A."/>
            <person name="Abouelleil A."/>
            <person name="Adekoya E."/>
            <person name="Ait-zahra M."/>
            <person name="Allen N."/>
            <person name="Allen T."/>
            <person name="An P."/>
            <person name="Anderson M."/>
            <person name="Anderson S."/>
            <person name="Arachchi H."/>
            <person name="Armbruster J."/>
            <person name="Bachantsang P."/>
            <person name="Baldwin J."/>
            <person name="Barry A."/>
            <person name="Bayul T."/>
            <person name="Blitshsteyn B."/>
            <person name="Bloom T."/>
            <person name="Blye J."/>
            <person name="Boguslavskiy L."/>
            <person name="Borowsky M."/>
            <person name="Boukhgalter B."/>
            <person name="Brunache A."/>
            <person name="Butler J."/>
            <person name="Calixte N."/>
            <person name="Calvo S."/>
            <person name="Camarata J."/>
            <person name="Campo K."/>
            <person name="Chang J."/>
            <person name="Cheshatsang Y."/>
            <person name="Citroen M."/>
            <person name="Collymore A."/>
            <person name="Considine T."/>
            <person name="Cook A."/>
            <person name="Cooke P."/>
            <person name="Corum B."/>
            <person name="Cuomo C."/>
            <person name="David R."/>
            <person name="Dawoe T."/>
            <person name="Degray S."/>
            <person name="Dodge S."/>
            <person name="Dooley K."/>
            <person name="Dorje P."/>
            <person name="Dorjee K."/>
            <person name="Dorris L."/>
            <person name="Duffey N."/>
            <person name="Dupes A."/>
            <person name="Elkins T."/>
            <person name="Engels R."/>
            <person name="Erickson J."/>
            <person name="Farina A."/>
            <person name="Faro S."/>
            <person name="Ferreira P."/>
            <person name="Fischer H."/>
            <person name="Fitzgerald M."/>
            <person name="Foley K."/>
            <person name="Gage D."/>
            <person name="Galagan J."/>
            <person name="Gearin G."/>
            <person name="Gnerre S."/>
            <person name="Gnirke A."/>
            <person name="Goyette A."/>
            <person name="Graham J."/>
            <person name="Grandbois E."/>
            <person name="Gyaltsen K."/>
            <person name="Hafez N."/>
            <person name="Hagopian D."/>
            <person name="Hagos B."/>
            <person name="Hall J."/>
            <person name="Hatcher B."/>
            <person name="Heller A."/>
            <person name="Higgins H."/>
            <person name="Honan T."/>
            <person name="Horn A."/>
            <person name="Houde N."/>
            <person name="Hughes L."/>
            <person name="Hulme W."/>
            <person name="Husby E."/>
            <person name="Iliev I."/>
            <person name="Jaffe D."/>
            <person name="Jones C."/>
            <person name="Kamal M."/>
            <person name="Kamat A."/>
            <person name="Kamvysselis M."/>
            <person name="Karlsson E."/>
            <person name="Kells C."/>
            <person name="Kieu A."/>
            <person name="Kisner P."/>
            <person name="Kodira C."/>
            <person name="Kulbokas E."/>
            <person name="Labutti K."/>
            <person name="Lama D."/>
            <person name="Landers T."/>
            <person name="Leger J."/>
            <person name="Levine S."/>
            <person name="Lewis D."/>
            <person name="Lewis T."/>
            <person name="Lindblad-toh K."/>
            <person name="Liu X."/>
            <person name="Lokyitsang T."/>
            <person name="Lokyitsang Y."/>
            <person name="Lucien O."/>
            <person name="Lui A."/>
            <person name="Ma L.J."/>
            <person name="Mabbitt R."/>
            <person name="Macdonald J."/>
            <person name="Maclean C."/>
            <person name="Major J."/>
            <person name="Manning J."/>
            <person name="Marabella R."/>
            <person name="Maru K."/>
            <person name="Matthews C."/>
            <person name="Mauceli E."/>
            <person name="Mccarthy M."/>
            <person name="Mcdonough S."/>
            <person name="Mcghee T."/>
            <person name="Meldrim J."/>
            <person name="Meneus L."/>
            <person name="Mesirov J."/>
            <person name="Mihalev A."/>
            <person name="Mihova T."/>
            <person name="Mikkelsen T."/>
            <person name="Mlenga V."/>
            <person name="Moru K."/>
            <person name="Mozes J."/>
            <person name="Mulrain L."/>
            <person name="Munson G."/>
            <person name="Naylor J."/>
            <person name="Newes C."/>
            <person name="Nguyen C."/>
            <person name="Nguyen N."/>
            <person name="Nguyen T."/>
            <person name="Nicol R."/>
            <person name="Nielsen C."/>
            <person name="Nizzari M."/>
            <person name="Norbu C."/>
            <person name="Norbu N."/>
            <person name="O'donnell P."/>
            <person name="Okoawo O."/>
            <person name="O'leary S."/>
            <person name="Omotosho B."/>
            <person name="O'neill K."/>
            <person name="Osman S."/>
            <person name="Parker S."/>
            <person name="Perrin D."/>
            <person name="Phunkhang P."/>
            <person name="Piqani B."/>
            <person name="Purcell S."/>
            <person name="Rachupka T."/>
            <person name="Ramasamy U."/>
            <person name="Rameau R."/>
            <person name="Ray V."/>
            <person name="Raymond C."/>
            <person name="Retta R."/>
            <person name="Richardson S."/>
            <person name="Rise C."/>
            <person name="Rodriguez J."/>
            <person name="Rogers J."/>
            <person name="Rogov P."/>
            <person name="Rutman M."/>
            <person name="Schupbach R."/>
            <person name="Seaman C."/>
            <person name="Settipalli S."/>
            <person name="Sharpe T."/>
            <person name="Sheridan J."/>
            <person name="Sherpa N."/>
            <person name="Shi J."/>
            <person name="Smirnov S."/>
            <person name="Smith C."/>
            <person name="Sougnez C."/>
            <person name="Spencer B."/>
            <person name="Stalker J."/>
            <person name="Stange-thomann N."/>
            <person name="Stavropoulos S."/>
            <person name="Stetson K."/>
            <person name="Stone C."/>
            <person name="Stone S."/>
            <person name="Stubbs M."/>
            <person name="Talamas J."/>
            <person name="Tchuinga P."/>
            <person name="Tenzing P."/>
            <person name="Tesfaye S."/>
            <person name="Theodore J."/>
            <person name="Thoulutsang Y."/>
            <person name="Topham K."/>
            <person name="Towey S."/>
            <person name="Tsamla T."/>
            <person name="Tsomo N."/>
            <person name="Vallee D."/>
            <person name="Vassiliev H."/>
            <person name="Venkataraman V."/>
            <person name="Vinson J."/>
            <person name="Vo A."/>
            <person name="Wade C."/>
            <person name="Wang S."/>
            <person name="Wangchuk T."/>
            <person name="Wangdi T."/>
            <person name="Whittaker C."/>
            <person name="Wilkinson J."/>
            <person name="Wu Y."/>
            <person name="Wyman D."/>
            <person name="Yadav S."/>
            <person name="Yang S."/>
            <person name="Yang X."/>
            <person name="Yeager S."/>
            <person name="Yee E."/>
            <person name="Young G."/>
            <person name="Zainoun J."/>
            <person name="Zembeck L."/>
            <person name="Zimmer A."/>
            <person name="Zody M."/>
            <person name="Lander E."/>
        </authorList>
    </citation>
    <scope>NUCLEOTIDE SEQUENCE [LARGE SCALE GENOMIC DNA]</scope>
</reference>
<name>H2ZIS0_CIOSA</name>
<reference evidence="2" key="3">
    <citation type="submission" date="2025-09" db="UniProtKB">
        <authorList>
            <consortium name="Ensembl"/>
        </authorList>
    </citation>
    <scope>IDENTIFICATION</scope>
</reference>
<feature type="region of interest" description="Disordered" evidence="1">
    <location>
        <begin position="1"/>
        <end position="172"/>
    </location>
</feature>
<dbReference type="HOGENOM" id="CLU_1558768_0_0_1"/>